<feature type="transmembrane region" description="Helical" evidence="1">
    <location>
        <begin position="125"/>
        <end position="146"/>
    </location>
</feature>
<feature type="domain" description="Putative sensor" evidence="2">
    <location>
        <begin position="27"/>
        <end position="208"/>
    </location>
</feature>
<protein>
    <submittedName>
        <fullName evidence="3">Sensor domain-containing protein</fullName>
    </submittedName>
</protein>
<dbReference type="Proteomes" id="UP001597185">
    <property type="component" value="Unassembled WGS sequence"/>
</dbReference>
<evidence type="ECO:0000313" key="4">
    <source>
        <dbReference type="Proteomes" id="UP001597185"/>
    </source>
</evidence>
<evidence type="ECO:0000259" key="2">
    <source>
        <dbReference type="Pfam" id="PF13796"/>
    </source>
</evidence>
<dbReference type="EMBL" id="JBHUDB010000001">
    <property type="protein sequence ID" value="MFD1569224.1"/>
    <property type="molecule type" value="Genomic_DNA"/>
</dbReference>
<dbReference type="RefSeq" id="WP_256417067.1">
    <property type="nucleotide sequence ID" value="NZ_JANHDL010000002.1"/>
</dbReference>
<keyword evidence="1" id="KW-0812">Transmembrane</keyword>
<accession>A0ABD6BX42</accession>
<comment type="caution">
    <text evidence="3">The sequence shown here is derived from an EMBL/GenBank/DDBJ whole genome shotgun (WGS) entry which is preliminary data.</text>
</comment>
<gene>
    <name evidence="3" type="ORF">ACFR9T_01235</name>
</gene>
<feature type="transmembrane region" description="Helical" evidence="1">
    <location>
        <begin position="50"/>
        <end position="73"/>
    </location>
</feature>
<evidence type="ECO:0000256" key="1">
    <source>
        <dbReference type="SAM" id="Phobius"/>
    </source>
</evidence>
<organism evidence="3 4">
    <name type="scientific">Halorubrum laminariae</name>
    <dbReference type="NCBI Taxonomy" id="1433523"/>
    <lineage>
        <taxon>Archaea</taxon>
        <taxon>Methanobacteriati</taxon>
        <taxon>Methanobacteriota</taxon>
        <taxon>Stenosarchaea group</taxon>
        <taxon>Halobacteria</taxon>
        <taxon>Halobacteriales</taxon>
        <taxon>Haloferacaceae</taxon>
        <taxon>Halorubrum</taxon>
    </lineage>
</organism>
<dbReference type="Pfam" id="PF13796">
    <property type="entry name" value="Sensor"/>
    <property type="match status" value="1"/>
</dbReference>
<dbReference type="InterPro" id="IPR025828">
    <property type="entry name" value="Put_sensor_dom"/>
</dbReference>
<dbReference type="AlphaFoldDB" id="A0ABD6BX42"/>
<evidence type="ECO:0000313" key="3">
    <source>
        <dbReference type="EMBL" id="MFD1569224.1"/>
    </source>
</evidence>
<name>A0ABD6BX42_9EURY</name>
<reference evidence="3 4" key="1">
    <citation type="journal article" date="2019" name="Int. J. Syst. Evol. Microbiol.">
        <title>The Global Catalogue of Microorganisms (GCM) 10K type strain sequencing project: providing services to taxonomists for standard genome sequencing and annotation.</title>
        <authorList>
            <consortium name="The Broad Institute Genomics Platform"/>
            <consortium name="The Broad Institute Genome Sequencing Center for Infectious Disease"/>
            <person name="Wu L."/>
            <person name="Ma J."/>
        </authorList>
    </citation>
    <scope>NUCLEOTIDE SEQUENCE [LARGE SCALE GENOMIC DNA]</scope>
    <source>
        <strain evidence="3 4">CGMCC 1.12689</strain>
    </source>
</reference>
<keyword evidence="1" id="KW-0472">Membrane</keyword>
<proteinExistence type="predicted"/>
<sequence>MVSLRQPSTLPIVGVVADARTYRHLAYLLIAVPLGFAYSMLLTVGVGFGLVLSVVVIGFGLLFATLIGARLLAGVERSLANALLGTDLRRADDLPDGDDGALAEAKRYVDAPSTWRSLGFLSLKFWVVLLAFAPVFILASALPLAVAPLRYPYEVQFGEVNGEPVTWAIDTLPEALIAVPLGVIGLLVALHMVNLLAYATRQMAISLLGAQASATSGPG</sequence>
<feature type="transmembrane region" description="Helical" evidence="1">
    <location>
        <begin position="25"/>
        <end position="44"/>
    </location>
</feature>
<feature type="transmembrane region" description="Helical" evidence="1">
    <location>
        <begin position="175"/>
        <end position="198"/>
    </location>
</feature>
<keyword evidence="1" id="KW-1133">Transmembrane helix</keyword>
<keyword evidence="4" id="KW-1185">Reference proteome</keyword>